<accession>A0A2H3JR47</accession>
<dbReference type="EMBL" id="KB468168">
    <property type="protein sequence ID" value="PCH44622.1"/>
    <property type="molecule type" value="Genomic_DNA"/>
</dbReference>
<gene>
    <name evidence="1" type="ORF">WOLCODRAFT_139099</name>
</gene>
<dbReference type="AlphaFoldDB" id="A0A2H3JR47"/>
<protein>
    <submittedName>
        <fullName evidence="1">Uncharacterized protein</fullName>
    </submittedName>
</protein>
<evidence type="ECO:0000313" key="2">
    <source>
        <dbReference type="Proteomes" id="UP000218811"/>
    </source>
</evidence>
<keyword evidence="2" id="KW-1185">Reference proteome</keyword>
<evidence type="ECO:0000313" key="1">
    <source>
        <dbReference type="EMBL" id="PCH44622.1"/>
    </source>
</evidence>
<name>A0A2H3JR47_WOLCO</name>
<sequence>MLIGRRKDSTVLSCYSNPTIKHEAAQMAISLVSASFSCPRASARLIERPPAYAGHTCPNDPILPAAPSLEPPTF</sequence>
<reference evidence="1 2" key="1">
    <citation type="journal article" date="2012" name="Science">
        <title>The Paleozoic origin of enzymatic lignin decomposition reconstructed from 31 fungal genomes.</title>
        <authorList>
            <person name="Floudas D."/>
            <person name="Binder M."/>
            <person name="Riley R."/>
            <person name="Barry K."/>
            <person name="Blanchette R.A."/>
            <person name="Henrissat B."/>
            <person name="Martinez A.T."/>
            <person name="Otillar R."/>
            <person name="Spatafora J.W."/>
            <person name="Yadav J.S."/>
            <person name="Aerts A."/>
            <person name="Benoit I."/>
            <person name="Boyd A."/>
            <person name="Carlson A."/>
            <person name="Copeland A."/>
            <person name="Coutinho P.M."/>
            <person name="de Vries R.P."/>
            <person name="Ferreira P."/>
            <person name="Findley K."/>
            <person name="Foster B."/>
            <person name="Gaskell J."/>
            <person name="Glotzer D."/>
            <person name="Gorecki P."/>
            <person name="Heitman J."/>
            <person name="Hesse C."/>
            <person name="Hori C."/>
            <person name="Igarashi K."/>
            <person name="Jurgens J.A."/>
            <person name="Kallen N."/>
            <person name="Kersten P."/>
            <person name="Kohler A."/>
            <person name="Kuees U."/>
            <person name="Kumar T.K.A."/>
            <person name="Kuo A."/>
            <person name="LaButti K."/>
            <person name="Larrondo L.F."/>
            <person name="Lindquist E."/>
            <person name="Ling A."/>
            <person name="Lombard V."/>
            <person name="Lucas S."/>
            <person name="Lundell T."/>
            <person name="Martin R."/>
            <person name="McLaughlin D.J."/>
            <person name="Morgenstern I."/>
            <person name="Morin E."/>
            <person name="Murat C."/>
            <person name="Nagy L.G."/>
            <person name="Nolan M."/>
            <person name="Ohm R.A."/>
            <person name="Patyshakuliyeva A."/>
            <person name="Rokas A."/>
            <person name="Ruiz-Duenas F.J."/>
            <person name="Sabat G."/>
            <person name="Salamov A."/>
            <person name="Samejima M."/>
            <person name="Schmutz J."/>
            <person name="Slot J.C."/>
            <person name="St John F."/>
            <person name="Stenlid J."/>
            <person name="Sun H."/>
            <person name="Sun S."/>
            <person name="Syed K."/>
            <person name="Tsang A."/>
            <person name="Wiebenga A."/>
            <person name="Young D."/>
            <person name="Pisabarro A."/>
            <person name="Eastwood D.C."/>
            <person name="Martin F."/>
            <person name="Cullen D."/>
            <person name="Grigoriev I.V."/>
            <person name="Hibbett D.S."/>
        </authorList>
    </citation>
    <scope>NUCLEOTIDE SEQUENCE [LARGE SCALE GENOMIC DNA]</scope>
    <source>
        <strain evidence="1 2">MD-104</strain>
    </source>
</reference>
<feature type="non-terminal residue" evidence="1">
    <location>
        <position position="74"/>
    </location>
</feature>
<proteinExistence type="predicted"/>
<organism evidence="1 2">
    <name type="scientific">Wolfiporia cocos (strain MD-104)</name>
    <name type="common">Brown rot fungus</name>
    <dbReference type="NCBI Taxonomy" id="742152"/>
    <lineage>
        <taxon>Eukaryota</taxon>
        <taxon>Fungi</taxon>
        <taxon>Dikarya</taxon>
        <taxon>Basidiomycota</taxon>
        <taxon>Agaricomycotina</taxon>
        <taxon>Agaricomycetes</taxon>
        <taxon>Polyporales</taxon>
        <taxon>Phaeolaceae</taxon>
        <taxon>Wolfiporia</taxon>
    </lineage>
</organism>
<dbReference type="Proteomes" id="UP000218811">
    <property type="component" value="Unassembled WGS sequence"/>
</dbReference>